<dbReference type="EMBL" id="DUFW01000094">
    <property type="protein sequence ID" value="HIH22043.1"/>
    <property type="molecule type" value="Genomic_DNA"/>
</dbReference>
<sequence>MFESILQPDLAFSFWIQGFASPAFTLIMQLASFVLSAIPLMLVAAWLYWSKREKESFYFMNLIVLSALFSEAFKQFFQRLRPSFASEKILTFESHSVNDFSFPSGHATLAGALFAYLQERVKKGWKILLALLIFLVAVSRIYLGAHFLSDVLAGLLLGFFVGKLNLWLRKKTEHMHFKITKLKEEVLLFAFIIGSIIIVVFLQELVLAAVIIGYFAGYSLWKEMRLEQSGKSLKRKIVGFGGIAILYLGSLSNSLEQKFISLFLIGFWVTFLYPLMCESLKHHLKRKGKAKKSKH</sequence>
<feature type="transmembrane region" description="Helical" evidence="1">
    <location>
        <begin position="188"/>
        <end position="216"/>
    </location>
</feature>
<feature type="transmembrane region" description="Helical" evidence="1">
    <location>
        <begin position="56"/>
        <end position="73"/>
    </location>
</feature>
<feature type="transmembrane region" description="Helical" evidence="1">
    <location>
        <begin position="259"/>
        <end position="277"/>
    </location>
</feature>
<evidence type="ECO:0000259" key="2">
    <source>
        <dbReference type="SMART" id="SM00014"/>
    </source>
</evidence>
<feature type="transmembrane region" description="Helical" evidence="1">
    <location>
        <begin position="124"/>
        <end position="145"/>
    </location>
</feature>
<evidence type="ECO:0000313" key="4">
    <source>
        <dbReference type="Proteomes" id="UP000590964"/>
    </source>
</evidence>
<dbReference type="Gene3D" id="1.20.144.10">
    <property type="entry name" value="Phosphatidic acid phosphatase type 2/haloperoxidase"/>
    <property type="match status" value="2"/>
</dbReference>
<reference evidence="4" key="1">
    <citation type="journal article" date="2020" name="bioRxiv">
        <title>A rank-normalized archaeal taxonomy based on genome phylogeny resolves widespread incomplete and uneven classifications.</title>
        <authorList>
            <person name="Rinke C."/>
            <person name="Chuvochina M."/>
            <person name="Mussig A.J."/>
            <person name="Chaumeil P.-A."/>
            <person name="Waite D.W."/>
            <person name="Whitman W.B."/>
            <person name="Parks D.H."/>
            <person name="Hugenholtz P."/>
        </authorList>
    </citation>
    <scope>NUCLEOTIDE SEQUENCE [LARGE SCALE GENOMIC DNA]</scope>
</reference>
<dbReference type="PANTHER" id="PTHR14969:SF13">
    <property type="entry name" value="AT30094P"/>
    <property type="match status" value="1"/>
</dbReference>
<dbReference type="Proteomes" id="UP000590964">
    <property type="component" value="Unassembled WGS sequence"/>
</dbReference>
<feature type="transmembrane region" description="Helical" evidence="1">
    <location>
        <begin position="151"/>
        <end position="168"/>
    </location>
</feature>
<evidence type="ECO:0000313" key="3">
    <source>
        <dbReference type="EMBL" id="HIH22043.1"/>
    </source>
</evidence>
<dbReference type="GO" id="GO:0042392">
    <property type="term" value="F:sphingosine-1-phosphate phosphatase activity"/>
    <property type="evidence" value="ECO:0007669"/>
    <property type="project" value="TreeGrafter"/>
</dbReference>
<dbReference type="Pfam" id="PF01569">
    <property type="entry name" value="PAP2"/>
    <property type="match status" value="1"/>
</dbReference>
<name>A0A7J4JW89_9ARCH</name>
<dbReference type="SMART" id="SM00014">
    <property type="entry name" value="acidPPc"/>
    <property type="match status" value="1"/>
</dbReference>
<feature type="transmembrane region" description="Helical" evidence="1">
    <location>
        <begin position="23"/>
        <end position="49"/>
    </location>
</feature>
<dbReference type="CDD" id="cd03392">
    <property type="entry name" value="PAP2_like_2"/>
    <property type="match status" value="1"/>
</dbReference>
<dbReference type="InterPro" id="IPR000326">
    <property type="entry name" value="PAP2/HPO"/>
</dbReference>
<comment type="caution">
    <text evidence="3">The sequence shown here is derived from an EMBL/GenBank/DDBJ whole genome shotgun (WGS) entry which is preliminary data.</text>
</comment>
<proteinExistence type="predicted"/>
<evidence type="ECO:0000256" key="1">
    <source>
        <dbReference type="SAM" id="Phobius"/>
    </source>
</evidence>
<dbReference type="AlphaFoldDB" id="A0A7J4JW89"/>
<feature type="domain" description="Phosphatidic acid phosphatase type 2/haloperoxidase" evidence="2">
    <location>
        <begin position="57"/>
        <end position="166"/>
    </location>
</feature>
<keyword evidence="1" id="KW-0812">Transmembrane</keyword>
<accession>A0A7J4JW89</accession>
<gene>
    <name evidence="3" type="ORF">HA222_05305</name>
</gene>
<keyword evidence="1" id="KW-0472">Membrane</keyword>
<feature type="transmembrane region" description="Helical" evidence="1">
    <location>
        <begin position="100"/>
        <end position="117"/>
    </location>
</feature>
<organism evidence="3 4">
    <name type="scientific">Candidatus Iainarchaeum sp</name>
    <dbReference type="NCBI Taxonomy" id="3101447"/>
    <lineage>
        <taxon>Archaea</taxon>
        <taxon>Candidatus Iainarchaeota</taxon>
        <taxon>Candidatus Iainarchaeia</taxon>
        <taxon>Candidatus Iainarchaeales</taxon>
        <taxon>Candidatus Iainarchaeaceae</taxon>
        <taxon>Candidatus Iainarchaeum</taxon>
    </lineage>
</organism>
<dbReference type="SUPFAM" id="SSF48317">
    <property type="entry name" value="Acid phosphatase/Vanadium-dependent haloperoxidase"/>
    <property type="match status" value="1"/>
</dbReference>
<dbReference type="InterPro" id="IPR036938">
    <property type="entry name" value="PAP2/HPO_sf"/>
</dbReference>
<keyword evidence="1" id="KW-1133">Transmembrane helix</keyword>
<dbReference type="PANTHER" id="PTHR14969">
    <property type="entry name" value="SPHINGOSINE-1-PHOSPHATE PHOSPHOHYDROLASE"/>
    <property type="match status" value="1"/>
</dbReference>
<protein>
    <submittedName>
        <fullName evidence="3">Phosphatase PAP2 family protein</fullName>
    </submittedName>
</protein>